<keyword evidence="2" id="KW-1185">Reference proteome</keyword>
<reference evidence="1 2" key="1">
    <citation type="journal article" date="2020" name="Cell">
        <title>Large-Scale Comparative Analyses of Tick Genomes Elucidate Their Genetic Diversity and Vector Capacities.</title>
        <authorList>
            <consortium name="Tick Genome and Microbiome Consortium (TIGMIC)"/>
            <person name="Jia N."/>
            <person name="Wang J."/>
            <person name="Shi W."/>
            <person name="Du L."/>
            <person name="Sun Y."/>
            <person name="Zhan W."/>
            <person name="Jiang J.F."/>
            <person name="Wang Q."/>
            <person name="Zhang B."/>
            <person name="Ji P."/>
            <person name="Bell-Sakyi L."/>
            <person name="Cui X.M."/>
            <person name="Yuan T.T."/>
            <person name="Jiang B.G."/>
            <person name="Yang W.F."/>
            <person name="Lam T.T."/>
            <person name="Chang Q.C."/>
            <person name="Ding S.J."/>
            <person name="Wang X.J."/>
            <person name="Zhu J.G."/>
            <person name="Ruan X.D."/>
            <person name="Zhao L."/>
            <person name="Wei J.T."/>
            <person name="Ye R.Z."/>
            <person name="Que T.C."/>
            <person name="Du C.H."/>
            <person name="Zhou Y.H."/>
            <person name="Cheng J.X."/>
            <person name="Dai P.F."/>
            <person name="Guo W.B."/>
            <person name="Han X.H."/>
            <person name="Huang E.J."/>
            <person name="Li L.F."/>
            <person name="Wei W."/>
            <person name="Gao Y.C."/>
            <person name="Liu J.Z."/>
            <person name="Shao H.Z."/>
            <person name="Wang X."/>
            <person name="Wang C.C."/>
            <person name="Yang T.C."/>
            <person name="Huo Q.B."/>
            <person name="Li W."/>
            <person name="Chen H.Y."/>
            <person name="Chen S.E."/>
            <person name="Zhou L.G."/>
            <person name="Ni X.B."/>
            <person name="Tian J.H."/>
            <person name="Sheng Y."/>
            <person name="Liu T."/>
            <person name="Pan Y.S."/>
            <person name="Xia L.Y."/>
            <person name="Li J."/>
            <person name="Zhao F."/>
            <person name="Cao W.C."/>
        </authorList>
    </citation>
    <scope>NUCLEOTIDE SEQUENCE [LARGE SCALE GENOMIC DNA]</scope>
    <source>
        <strain evidence="1">Iper-2018</strain>
    </source>
</reference>
<name>A0AC60PDX8_IXOPE</name>
<proteinExistence type="predicted"/>
<dbReference type="Proteomes" id="UP000805193">
    <property type="component" value="Unassembled WGS sequence"/>
</dbReference>
<evidence type="ECO:0000313" key="1">
    <source>
        <dbReference type="EMBL" id="KAG0417809.1"/>
    </source>
</evidence>
<dbReference type="EMBL" id="JABSTQ010010798">
    <property type="protein sequence ID" value="KAG0417809.1"/>
    <property type="molecule type" value="Genomic_DNA"/>
</dbReference>
<gene>
    <name evidence="1" type="ORF">HPB47_005338</name>
</gene>
<evidence type="ECO:0000313" key="2">
    <source>
        <dbReference type="Proteomes" id="UP000805193"/>
    </source>
</evidence>
<comment type="caution">
    <text evidence="1">The sequence shown here is derived from an EMBL/GenBank/DDBJ whole genome shotgun (WGS) entry which is preliminary data.</text>
</comment>
<organism evidence="1 2">
    <name type="scientific">Ixodes persulcatus</name>
    <name type="common">Taiga tick</name>
    <dbReference type="NCBI Taxonomy" id="34615"/>
    <lineage>
        <taxon>Eukaryota</taxon>
        <taxon>Metazoa</taxon>
        <taxon>Ecdysozoa</taxon>
        <taxon>Arthropoda</taxon>
        <taxon>Chelicerata</taxon>
        <taxon>Arachnida</taxon>
        <taxon>Acari</taxon>
        <taxon>Parasitiformes</taxon>
        <taxon>Ixodida</taxon>
        <taxon>Ixodoidea</taxon>
        <taxon>Ixodidae</taxon>
        <taxon>Ixodinae</taxon>
        <taxon>Ixodes</taxon>
    </lineage>
</organism>
<protein>
    <submittedName>
        <fullName evidence="1">Uncharacterized protein</fullName>
    </submittedName>
</protein>
<sequence length="159" mass="18053">MSVLASMISAIGIVGATAHYYAYGLHHLWSIGAKVIVIPVVMYVIIPVLYKHKLTSIFQGGLRAVVWMDCVQAVLILMAPITIVGKVIYDSYHRGINHHSDMQDNIEKYIWNSQLNFREDENVWAYLVGMLASSLYREGLDQTVVQRFLAARCLRDARR</sequence>
<accession>A0AC60PDX8</accession>